<gene>
    <name evidence="1" type="ORF">WM2015_56</name>
</gene>
<dbReference type="RefSeq" id="WP_049724165.1">
    <property type="nucleotide sequence ID" value="NZ_CP012154.1"/>
</dbReference>
<dbReference type="Proteomes" id="UP000066624">
    <property type="component" value="Chromosome"/>
</dbReference>
<dbReference type="KEGG" id="wma:WM2015_56"/>
<dbReference type="AlphaFoldDB" id="A0A0K0XS50"/>
<sequence>MSSTDPSTIASAPGRDDLIAACELARLRLGLEAFPPMVSRNQYDRIGEQLFEVLDRAPLLSAEDRAALEKGFADEMGQRELSIAINGVMHGKRAMEERFKHLLHVFAHYGLTGWPLATLWLFLAFPDRFVMIEPVGFARLLAEHAPDQALPTAPDWAAYQHSQRLAHSLKANLAARDPVDLVLAQIASPTPPAGDRG</sequence>
<reference evidence="1 2" key="1">
    <citation type="submission" date="2015-07" db="EMBL/GenBank/DDBJ databases">
        <authorList>
            <person name="Noorani M."/>
        </authorList>
    </citation>
    <scope>NUCLEOTIDE SEQUENCE [LARGE SCALE GENOMIC DNA]</scope>
    <source>
        <strain evidence="1 2">KCTC 42284</strain>
    </source>
</reference>
<protein>
    <submittedName>
        <fullName evidence="1">Uncharacterized protein</fullName>
    </submittedName>
</protein>
<evidence type="ECO:0000313" key="2">
    <source>
        <dbReference type="Proteomes" id="UP000066624"/>
    </source>
</evidence>
<name>A0A0K0XS50_9GAMM</name>
<accession>A0A0K0XS50</accession>
<keyword evidence="2" id="KW-1185">Reference proteome</keyword>
<dbReference type="STRING" id="1579979.WM2015_56"/>
<dbReference type="EMBL" id="CP012154">
    <property type="protein sequence ID" value="AKS40447.1"/>
    <property type="molecule type" value="Genomic_DNA"/>
</dbReference>
<evidence type="ECO:0000313" key="1">
    <source>
        <dbReference type="EMBL" id="AKS40447.1"/>
    </source>
</evidence>
<proteinExistence type="predicted"/>
<organism evidence="1 2">
    <name type="scientific">Wenzhouxiangella marina</name>
    <dbReference type="NCBI Taxonomy" id="1579979"/>
    <lineage>
        <taxon>Bacteria</taxon>
        <taxon>Pseudomonadati</taxon>
        <taxon>Pseudomonadota</taxon>
        <taxon>Gammaproteobacteria</taxon>
        <taxon>Chromatiales</taxon>
        <taxon>Wenzhouxiangellaceae</taxon>
        <taxon>Wenzhouxiangella</taxon>
    </lineage>
</organism>
<dbReference type="OrthoDB" id="9781481at2"/>